<evidence type="ECO:0000256" key="6">
    <source>
        <dbReference type="ARBA" id="ARBA00023136"/>
    </source>
</evidence>
<evidence type="ECO:0000256" key="4">
    <source>
        <dbReference type="ARBA" id="ARBA00022692"/>
    </source>
</evidence>
<name>A0ABQ5ZZL6_9GAMM</name>
<sequence>MQLVVDHHREDKESQYGSGKPSEYEYNSTDLALKYKDSDLSLIFGVQGFDGERQQAASQYNAENKTTKANLAGFVLGQYKFGSSLVSAGARHEKVDYKYNDGTSVLKDDHKLTAWDVGFNQQFTQELSGFINLNQAYQAPDIDRFFKNELDSFWAYDKTIFNGFIDPAKTKTLNLGLNHLTEANKLKVTAFYTKLTDEIYYYSAPSPNDKNTNIDKSYKYGLEIQDQWQITEQLSTNLNYAWVIAKIDKEDEGAGAYNGKDLPGVSEHNVSLSLDYAITEKSTVMLTQVWRSKAYAANDFENNFSQKQQAYNLTNLGYSHKLEQVTLFAKVDNIFDKGNGIWISDNNIYPVNFTRTWQLGARLDF</sequence>
<keyword evidence="6 8" id="KW-0472">Membrane</keyword>
<evidence type="ECO:0000256" key="2">
    <source>
        <dbReference type="ARBA" id="ARBA00022448"/>
    </source>
</evidence>
<dbReference type="RefSeq" id="WP_051610503.1">
    <property type="nucleotide sequence ID" value="NZ_BSOR01000041.1"/>
</dbReference>
<protein>
    <recommendedName>
        <fullName evidence="10">TonB-dependent receptor-like beta-barrel domain-containing protein</fullName>
    </recommendedName>
</protein>
<organism evidence="11 12">
    <name type="scientific">Marinospirillum insulare</name>
    <dbReference type="NCBI Taxonomy" id="217169"/>
    <lineage>
        <taxon>Bacteria</taxon>
        <taxon>Pseudomonadati</taxon>
        <taxon>Pseudomonadota</taxon>
        <taxon>Gammaproteobacteria</taxon>
        <taxon>Oceanospirillales</taxon>
        <taxon>Oceanospirillaceae</taxon>
        <taxon>Marinospirillum</taxon>
    </lineage>
</organism>
<comment type="caution">
    <text evidence="11">The sequence shown here is derived from an EMBL/GenBank/DDBJ whole genome shotgun (WGS) entry which is preliminary data.</text>
</comment>
<comment type="subcellular location">
    <subcellularLocation>
        <location evidence="1 8">Cell outer membrane</location>
        <topology evidence="1 8">Multi-pass membrane protein</topology>
    </subcellularLocation>
</comment>
<gene>
    <name evidence="11" type="ORF">GCM10007878_23990</name>
</gene>
<accession>A0ABQ5ZZL6</accession>
<evidence type="ECO:0000256" key="9">
    <source>
        <dbReference type="SAM" id="MobiDB-lite"/>
    </source>
</evidence>
<dbReference type="Proteomes" id="UP001156682">
    <property type="component" value="Unassembled WGS sequence"/>
</dbReference>
<dbReference type="InterPro" id="IPR000531">
    <property type="entry name" value="Beta-barrel_TonB"/>
</dbReference>
<keyword evidence="7 8" id="KW-0998">Cell outer membrane</keyword>
<comment type="similarity">
    <text evidence="8">Belongs to the TonB-dependent receptor family.</text>
</comment>
<evidence type="ECO:0000313" key="12">
    <source>
        <dbReference type="Proteomes" id="UP001156682"/>
    </source>
</evidence>
<keyword evidence="12" id="KW-1185">Reference proteome</keyword>
<dbReference type="InterPro" id="IPR036942">
    <property type="entry name" value="Beta-barrel_TonB_sf"/>
</dbReference>
<evidence type="ECO:0000256" key="7">
    <source>
        <dbReference type="ARBA" id="ARBA00023237"/>
    </source>
</evidence>
<dbReference type="SUPFAM" id="SSF56935">
    <property type="entry name" value="Porins"/>
    <property type="match status" value="1"/>
</dbReference>
<keyword evidence="4 8" id="KW-0812">Transmembrane</keyword>
<feature type="domain" description="TonB-dependent receptor-like beta-barrel" evidence="10">
    <location>
        <begin position="41"/>
        <end position="334"/>
    </location>
</feature>
<dbReference type="PANTHER" id="PTHR30069">
    <property type="entry name" value="TONB-DEPENDENT OUTER MEMBRANE RECEPTOR"/>
    <property type="match status" value="1"/>
</dbReference>
<dbReference type="PANTHER" id="PTHR30069:SF27">
    <property type="entry name" value="BLL4766 PROTEIN"/>
    <property type="match status" value="1"/>
</dbReference>
<evidence type="ECO:0000256" key="8">
    <source>
        <dbReference type="PROSITE-ProRule" id="PRU01360"/>
    </source>
</evidence>
<dbReference type="Gene3D" id="2.40.170.20">
    <property type="entry name" value="TonB-dependent receptor, beta-barrel domain"/>
    <property type="match status" value="1"/>
</dbReference>
<evidence type="ECO:0000313" key="11">
    <source>
        <dbReference type="EMBL" id="GLR64961.1"/>
    </source>
</evidence>
<dbReference type="EMBL" id="BSOR01000041">
    <property type="protein sequence ID" value="GLR64961.1"/>
    <property type="molecule type" value="Genomic_DNA"/>
</dbReference>
<dbReference type="Pfam" id="PF00593">
    <property type="entry name" value="TonB_dep_Rec_b-barrel"/>
    <property type="match status" value="1"/>
</dbReference>
<dbReference type="InterPro" id="IPR039426">
    <property type="entry name" value="TonB-dep_rcpt-like"/>
</dbReference>
<dbReference type="PROSITE" id="PS52016">
    <property type="entry name" value="TONB_DEPENDENT_REC_3"/>
    <property type="match status" value="1"/>
</dbReference>
<proteinExistence type="inferred from homology"/>
<keyword evidence="2 8" id="KW-0813">Transport</keyword>
<keyword evidence="5" id="KW-0798">TonB box</keyword>
<feature type="compositionally biased region" description="Basic and acidic residues" evidence="9">
    <location>
        <begin position="1"/>
        <end position="14"/>
    </location>
</feature>
<feature type="region of interest" description="Disordered" evidence="9">
    <location>
        <begin position="1"/>
        <end position="23"/>
    </location>
</feature>
<keyword evidence="3 8" id="KW-1134">Transmembrane beta strand</keyword>
<evidence type="ECO:0000256" key="1">
    <source>
        <dbReference type="ARBA" id="ARBA00004571"/>
    </source>
</evidence>
<reference evidence="12" key="1">
    <citation type="journal article" date="2019" name="Int. J. Syst. Evol. Microbiol.">
        <title>The Global Catalogue of Microorganisms (GCM) 10K type strain sequencing project: providing services to taxonomists for standard genome sequencing and annotation.</title>
        <authorList>
            <consortium name="The Broad Institute Genomics Platform"/>
            <consortium name="The Broad Institute Genome Sequencing Center for Infectious Disease"/>
            <person name="Wu L."/>
            <person name="Ma J."/>
        </authorList>
    </citation>
    <scope>NUCLEOTIDE SEQUENCE [LARGE SCALE GENOMIC DNA]</scope>
    <source>
        <strain evidence="12">NBRC 100033</strain>
    </source>
</reference>
<evidence type="ECO:0000256" key="5">
    <source>
        <dbReference type="ARBA" id="ARBA00023077"/>
    </source>
</evidence>
<evidence type="ECO:0000259" key="10">
    <source>
        <dbReference type="Pfam" id="PF00593"/>
    </source>
</evidence>
<evidence type="ECO:0000256" key="3">
    <source>
        <dbReference type="ARBA" id="ARBA00022452"/>
    </source>
</evidence>